<dbReference type="OrthoDB" id="306254at2759"/>
<dbReference type="Proteomes" id="UP000792457">
    <property type="component" value="Unassembled WGS sequence"/>
</dbReference>
<name>A0A8K0KQ18_LADFU</name>
<sequence>MVNSFQFEGMPDYCWLKCMMKLYPNSQVEHSGGLGASAAGGESSGAENDAFSQEWFEEDFGLNSTLREVEEIQLQRLQIEREIEQLQLAQAKEQQQKQYPYNFYIREIPNKPPPPYTPPEETPRISASFAGPTSPLGTVRDSSPKAAIPTDQEEIANFVRTAAGKFYDAWSLGERLDSVVPPRCSKLVGEVEDSYQNDGSVDGDLKRKSRRGYSQFLFHLIRQLADELLDNVEGEKFVSVPTRFGSKKWRPSLPLPSRECFMEEVKKQALVILGFIPRETRDNFMFSWTVKKRDHIEEIIMREMQEEERFWTNFDEEERYIKEQIAESLFELLLVDTTKAVAMAYERRVETLSVDE</sequence>
<dbReference type="GO" id="GO:0005813">
    <property type="term" value="C:centrosome"/>
    <property type="evidence" value="ECO:0007669"/>
    <property type="project" value="InterPro"/>
</dbReference>
<protein>
    <recommendedName>
        <fullName evidence="2">DUF4378 domain-containing protein</fullName>
    </recommendedName>
</protein>
<evidence type="ECO:0000256" key="1">
    <source>
        <dbReference type="SAM" id="Coils"/>
    </source>
</evidence>
<dbReference type="GO" id="GO:0034453">
    <property type="term" value="P:microtubule anchoring"/>
    <property type="evidence" value="ECO:0007669"/>
    <property type="project" value="InterPro"/>
</dbReference>
<comment type="caution">
    <text evidence="3">The sequence shown here is derived from an EMBL/GenBank/DDBJ whole genome shotgun (WGS) entry which is preliminary data.</text>
</comment>
<feature type="domain" description="DUF4378" evidence="2">
    <location>
        <begin position="185"/>
        <end position="334"/>
    </location>
</feature>
<dbReference type="AlphaFoldDB" id="A0A8K0KQ18"/>
<dbReference type="InterPro" id="IPR028750">
    <property type="entry name" value="CEP350/CC187"/>
</dbReference>
<dbReference type="PANTHER" id="PTHR13958">
    <property type="entry name" value="CENTROSOME-ASSOCIATED PROTEIN 350"/>
    <property type="match status" value="1"/>
</dbReference>
<gene>
    <name evidence="3" type="ORF">J437_LFUL015068</name>
</gene>
<dbReference type="EMBL" id="KZ309226">
    <property type="protein sequence ID" value="KAG8237791.1"/>
    <property type="molecule type" value="Genomic_DNA"/>
</dbReference>
<evidence type="ECO:0000313" key="3">
    <source>
        <dbReference type="EMBL" id="KAG8237791.1"/>
    </source>
</evidence>
<reference evidence="3" key="2">
    <citation type="submission" date="2017-10" db="EMBL/GenBank/DDBJ databases">
        <title>Ladona fulva Genome sequencing and assembly.</title>
        <authorList>
            <person name="Murali S."/>
            <person name="Richards S."/>
            <person name="Bandaranaike D."/>
            <person name="Bellair M."/>
            <person name="Blankenburg K."/>
            <person name="Chao H."/>
            <person name="Dinh H."/>
            <person name="Doddapaneni H."/>
            <person name="Dugan-Rocha S."/>
            <person name="Elkadiri S."/>
            <person name="Gnanaolivu R."/>
            <person name="Hernandez B."/>
            <person name="Skinner E."/>
            <person name="Javaid M."/>
            <person name="Lee S."/>
            <person name="Li M."/>
            <person name="Ming W."/>
            <person name="Munidasa M."/>
            <person name="Muniz J."/>
            <person name="Nguyen L."/>
            <person name="Hughes D."/>
            <person name="Osuji N."/>
            <person name="Pu L.-L."/>
            <person name="Puazo M."/>
            <person name="Qu C."/>
            <person name="Quiroz J."/>
            <person name="Raj R."/>
            <person name="Weissenberger G."/>
            <person name="Xin Y."/>
            <person name="Zou X."/>
            <person name="Han Y."/>
            <person name="Worley K."/>
            <person name="Muzny D."/>
            <person name="Gibbs R."/>
        </authorList>
    </citation>
    <scope>NUCLEOTIDE SEQUENCE</scope>
    <source>
        <strain evidence="3">Sampled in the wild</strain>
    </source>
</reference>
<keyword evidence="4" id="KW-1185">Reference proteome</keyword>
<feature type="coiled-coil region" evidence="1">
    <location>
        <begin position="62"/>
        <end position="96"/>
    </location>
</feature>
<dbReference type="InterPro" id="IPR025486">
    <property type="entry name" value="DUF4378"/>
</dbReference>
<proteinExistence type="predicted"/>
<dbReference type="GO" id="GO:0008017">
    <property type="term" value="F:microtubule binding"/>
    <property type="evidence" value="ECO:0007669"/>
    <property type="project" value="InterPro"/>
</dbReference>
<accession>A0A8K0KQ18</accession>
<keyword evidence="1" id="KW-0175">Coiled coil</keyword>
<dbReference type="Pfam" id="PF14309">
    <property type="entry name" value="DUF4378"/>
    <property type="match status" value="1"/>
</dbReference>
<evidence type="ECO:0000259" key="2">
    <source>
        <dbReference type="Pfam" id="PF14309"/>
    </source>
</evidence>
<reference evidence="3" key="1">
    <citation type="submission" date="2013-04" db="EMBL/GenBank/DDBJ databases">
        <authorList>
            <person name="Qu J."/>
            <person name="Murali S.C."/>
            <person name="Bandaranaike D."/>
            <person name="Bellair M."/>
            <person name="Blankenburg K."/>
            <person name="Chao H."/>
            <person name="Dinh H."/>
            <person name="Doddapaneni H."/>
            <person name="Downs B."/>
            <person name="Dugan-Rocha S."/>
            <person name="Elkadiri S."/>
            <person name="Gnanaolivu R.D."/>
            <person name="Hernandez B."/>
            <person name="Javaid M."/>
            <person name="Jayaseelan J.C."/>
            <person name="Lee S."/>
            <person name="Li M."/>
            <person name="Ming W."/>
            <person name="Munidasa M."/>
            <person name="Muniz J."/>
            <person name="Nguyen L."/>
            <person name="Ongeri F."/>
            <person name="Osuji N."/>
            <person name="Pu L.-L."/>
            <person name="Puazo M."/>
            <person name="Qu C."/>
            <person name="Quiroz J."/>
            <person name="Raj R."/>
            <person name="Weissenberger G."/>
            <person name="Xin Y."/>
            <person name="Zou X."/>
            <person name="Han Y."/>
            <person name="Richards S."/>
            <person name="Worley K."/>
            <person name="Muzny D."/>
            <person name="Gibbs R."/>
        </authorList>
    </citation>
    <scope>NUCLEOTIDE SEQUENCE</scope>
    <source>
        <strain evidence="3">Sampled in the wild</strain>
    </source>
</reference>
<organism evidence="3 4">
    <name type="scientific">Ladona fulva</name>
    <name type="common">Scarce chaser dragonfly</name>
    <name type="synonym">Libellula fulva</name>
    <dbReference type="NCBI Taxonomy" id="123851"/>
    <lineage>
        <taxon>Eukaryota</taxon>
        <taxon>Metazoa</taxon>
        <taxon>Ecdysozoa</taxon>
        <taxon>Arthropoda</taxon>
        <taxon>Hexapoda</taxon>
        <taxon>Insecta</taxon>
        <taxon>Pterygota</taxon>
        <taxon>Palaeoptera</taxon>
        <taxon>Odonata</taxon>
        <taxon>Epiprocta</taxon>
        <taxon>Anisoptera</taxon>
        <taxon>Libelluloidea</taxon>
        <taxon>Libellulidae</taxon>
        <taxon>Ladona</taxon>
    </lineage>
</organism>
<dbReference type="PANTHER" id="PTHR13958:SF3">
    <property type="entry name" value="CAP-GLY DOMAIN-CONTAINING PROTEIN-RELATED"/>
    <property type="match status" value="1"/>
</dbReference>
<evidence type="ECO:0000313" key="4">
    <source>
        <dbReference type="Proteomes" id="UP000792457"/>
    </source>
</evidence>